<feature type="compositionally biased region" description="Low complexity" evidence="1">
    <location>
        <begin position="300"/>
        <end position="311"/>
    </location>
</feature>
<feature type="region of interest" description="Disordered" evidence="1">
    <location>
        <begin position="164"/>
        <end position="335"/>
    </location>
</feature>
<sequence length="434" mass="47239">MSISVALQSVAFYVLSCSTCAKINHRRKAKVQAKRERAEKHALETEQPGLYRHPSPFSTNPYWTEEIMMGPGPPKQKGESKNASQRALNTAGQGSSYAGSTAMSSEPPSSPTNVTENSRISGDGWNRKRYQREDEALWGHDIPGPGQRIMDAIARAGSSAGRLLEGRLSRSGPGREEEGPSHYYLAKNPPVNDLHPPVVSTAPSSREETRWMLQPPPAAKIMEGKERVNRSRASSNGSSRRGGEEIPLSRQVTERLVDARLQRGETPYSEGRPVSSKNNPRTLAPLSGPGMEHSRDRSRSPSMDSSGSSDAGMRRKRKPPPISISMSSKSSRDAVEHIPIPASIEMREQSVRPMLSTIISSSAAVPQLPIEDDGALQPTTNSAINSRASSPSRRLSPNANAMPVSIPKMEAKFPGNSDYKFHRSTSMENAEPTA</sequence>
<feature type="compositionally biased region" description="Polar residues" evidence="1">
    <location>
        <begin position="81"/>
        <end position="120"/>
    </location>
</feature>
<protein>
    <recommendedName>
        <fullName evidence="4">Signal peptide-containing protein</fullName>
    </recommendedName>
</protein>
<feature type="compositionally biased region" description="Basic and acidic residues" evidence="1">
    <location>
        <begin position="252"/>
        <end position="263"/>
    </location>
</feature>
<evidence type="ECO:0000313" key="3">
    <source>
        <dbReference type="Proteomes" id="UP000070700"/>
    </source>
</evidence>
<keyword evidence="3" id="KW-1185">Reference proteome</keyword>
<dbReference type="OrthoDB" id="506431at2759"/>
<feature type="compositionally biased region" description="Basic and acidic residues" evidence="1">
    <location>
        <begin position="33"/>
        <end position="44"/>
    </location>
</feature>
<feature type="compositionally biased region" description="Low complexity" evidence="1">
    <location>
        <begin position="385"/>
        <end position="400"/>
    </location>
</feature>
<gene>
    <name evidence="2" type="ORF">LY89DRAFT_665972</name>
</gene>
<organism evidence="2 3">
    <name type="scientific">Mollisia scopiformis</name>
    <name type="common">Conifer needle endophyte fungus</name>
    <name type="synonym">Phialocephala scopiformis</name>
    <dbReference type="NCBI Taxonomy" id="149040"/>
    <lineage>
        <taxon>Eukaryota</taxon>
        <taxon>Fungi</taxon>
        <taxon>Dikarya</taxon>
        <taxon>Ascomycota</taxon>
        <taxon>Pezizomycotina</taxon>
        <taxon>Leotiomycetes</taxon>
        <taxon>Helotiales</taxon>
        <taxon>Mollisiaceae</taxon>
        <taxon>Mollisia</taxon>
    </lineage>
</organism>
<evidence type="ECO:0008006" key="4">
    <source>
        <dbReference type="Google" id="ProtNLM"/>
    </source>
</evidence>
<evidence type="ECO:0000256" key="1">
    <source>
        <dbReference type="SAM" id="MobiDB-lite"/>
    </source>
</evidence>
<dbReference type="EMBL" id="KQ947409">
    <property type="protein sequence ID" value="KUJ20277.1"/>
    <property type="molecule type" value="Genomic_DNA"/>
</dbReference>
<dbReference type="Proteomes" id="UP000070700">
    <property type="component" value="Unassembled WGS sequence"/>
</dbReference>
<feature type="compositionally biased region" description="Basic and acidic residues" evidence="1">
    <location>
        <begin position="164"/>
        <end position="180"/>
    </location>
</feature>
<dbReference type="RefSeq" id="XP_018074632.1">
    <property type="nucleotide sequence ID" value="XM_018212881.1"/>
</dbReference>
<feature type="region of interest" description="Disordered" evidence="1">
    <location>
        <begin position="377"/>
        <end position="434"/>
    </location>
</feature>
<dbReference type="KEGG" id="psco:LY89DRAFT_665972"/>
<dbReference type="GeneID" id="28822607"/>
<reference evidence="2 3" key="1">
    <citation type="submission" date="2015-10" db="EMBL/GenBank/DDBJ databases">
        <title>Full genome of DAOMC 229536 Phialocephala scopiformis, a fungal endophyte of spruce producing the potent anti-insectan compound rugulosin.</title>
        <authorList>
            <consortium name="DOE Joint Genome Institute"/>
            <person name="Walker A.K."/>
            <person name="Frasz S.L."/>
            <person name="Seifert K.A."/>
            <person name="Miller J.D."/>
            <person name="Mondo S.J."/>
            <person name="Labutti K."/>
            <person name="Lipzen A."/>
            <person name="Dockter R."/>
            <person name="Kennedy M."/>
            <person name="Grigoriev I.V."/>
            <person name="Spatafora J.W."/>
        </authorList>
    </citation>
    <scope>NUCLEOTIDE SEQUENCE [LARGE SCALE GENOMIC DNA]</scope>
    <source>
        <strain evidence="2 3">CBS 120377</strain>
    </source>
</reference>
<evidence type="ECO:0000313" key="2">
    <source>
        <dbReference type="EMBL" id="KUJ20277.1"/>
    </source>
</evidence>
<name>A0A194XKG0_MOLSC</name>
<proteinExistence type="predicted"/>
<feature type="region of interest" description="Disordered" evidence="1">
    <location>
        <begin position="32"/>
        <end position="127"/>
    </location>
</feature>
<accession>A0A194XKG0</accession>
<dbReference type="InParanoid" id="A0A194XKG0"/>
<dbReference type="AlphaFoldDB" id="A0A194XKG0"/>